<protein>
    <submittedName>
        <fullName evidence="3">Glycerophosphodiester phosphodiesterase family protein</fullName>
    </submittedName>
</protein>
<gene>
    <name evidence="3" type="ORF">ACFQDM_15045</name>
</gene>
<name>A0ABW1SDU0_9PROT</name>
<organism evidence="3 4">
    <name type="scientific">Ponticaulis profundi</name>
    <dbReference type="NCBI Taxonomy" id="2665222"/>
    <lineage>
        <taxon>Bacteria</taxon>
        <taxon>Pseudomonadati</taxon>
        <taxon>Pseudomonadota</taxon>
        <taxon>Alphaproteobacteria</taxon>
        <taxon>Hyphomonadales</taxon>
        <taxon>Hyphomonadaceae</taxon>
        <taxon>Ponticaulis</taxon>
    </lineage>
</organism>
<feature type="signal peptide" evidence="1">
    <location>
        <begin position="1"/>
        <end position="23"/>
    </location>
</feature>
<accession>A0ABW1SDU0</accession>
<dbReference type="PROSITE" id="PS51704">
    <property type="entry name" value="GP_PDE"/>
    <property type="match status" value="1"/>
</dbReference>
<sequence>MKYAPFSALLLGLAACQFLPADAESDAPAFDLSPEMKQIIDIAHDPADPYVLIEAHRGCHSLERPENTLLALEHCIAVGADWIELDIALTSDDQLVLMHDRTLDRTTTLSGRVDEYTLAEITSAYIKDDNGEVTSLHPPTFDEALDLMADRILFRLDIKCYARCEKNGYDIVGAVYDMVIAKGILDQSVVEPDVRKLMIANGLSDDQFVVVGPKIEDIGTPEKIPPHADYIQVKDFEPDAAPIELMKQFAPVIRMVGFPYSENRSGGHGDTTSETDPDAGWGWLVEHGADMLLTNNAEGVITYLEANGYREK</sequence>
<dbReference type="CDD" id="cd08566">
    <property type="entry name" value="GDPD_AtGDE_like"/>
    <property type="match status" value="1"/>
</dbReference>
<comment type="caution">
    <text evidence="3">The sequence shown here is derived from an EMBL/GenBank/DDBJ whole genome shotgun (WGS) entry which is preliminary data.</text>
</comment>
<dbReference type="EMBL" id="JBHSSW010000028">
    <property type="protein sequence ID" value="MFC6199401.1"/>
    <property type="molecule type" value="Genomic_DNA"/>
</dbReference>
<dbReference type="RefSeq" id="WP_377380423.1">
    <property type="nucleotide sequence ID" value="NZ_JBHSSW010000028.1"/>
</dbReference>
<keyword evidence="1" id="KW-0732">Signal</keyword>
<evidence type="ECO:0000259" key="2">
    <source>
        <dbReference type="PROSITE" id="PS51704"/>
    </source>
</evidence>
<dbReference type="PANTHER" id="PTHR46211">
    <property type="entry name" value="GLYCEROPHOSPHORYL DIESTER PHOSPHODIESTERASE"/>
    <property type="match status" value="1"/>
</dbReference>
<dbReference type="SUPFAM" id="SSF51695">
    <property type="entry name" value="PLC-like phosphodiesterases"/>
    <property type="match status" value="1"/>
</dbReference>
<dbReference type="InterPro" id="IPR017946">
    <property type="entry name" value="PLC-like_Pdiesterase_TIM-brl"/>
</dbReference>
<dbReference type="Gene3D" id="3.20.20.190">
    <property type="entry name" value="Phosphatidylinositol (PI) phosphodiesterase"/>
    <property type="match status" value="1"/>
</dbReference>
<dbReference type="Proteomes" id="UP001596303">
    <property type="component" value="Unassembled WGS sequence"/>
</dbReference>
<dbReference type="PROSITE" id="PS51257">
    <property type="entry name" value="PROKAR_LIPOPROTEIN"/>
    <property type="match status" value="1"/>
</dbReference>
<dbReference type="InterPro" id="IPR030395">
    <property type="entry name" value="GP_PDE_dom"/>
</dbReference>
<feature type="chain" id="PRO_5045299390" evidence="1">
    <location>
        <begin position="24"/>
        <end position="312"/>
    </location>
</feature>
<evidence type="ECO:0000313" key="3">
    <source>
        <dbReference type="EMBL" id="MFC6199401.1"/>
    </source>
</evidence>
<keyword evidence="4" id="KW-1185">Reference proteome</keyword>
<evidence type="ECO:0000256" key="1">
    <source>
        <dbReference type="SAM" id="SignalP"/>
    </source>
</evidence>
<dbReference type="PANTHER" id="PTHR46211:SF1">
    <property type="entry name" value="GLYCEROPHOSPHODIESTER PHOSPHODIESTERASE, CYTOPLASMIC"/>
    <property type="match status" value="1"/>
</dbReference>
<dbReference type="Pfam" id="PF03009">
    <property type="entry name" value="GDPD"/>
    <property type="match status" value="1"/>
</dbReference>
<evidence type="ECO:0000313" key="4">
    <source>
        <dbReference type="Proteomes" id="UP001596303"/>
    </source>
</evidence>
<proteinExistence type="predicted"/>
<feature type="domain" description="GP-PDE" evidence="2">
    <location>
        <begin position="51"/>
        <end position="304"/>
    </location>
</feature>
<reference evidence="4" key="1">
    <citation type="journal article" date="2019" name="Int. J. Syst. Evol. Microbiol.">
        <title>The Global Catalogue of Microorganisms (GCM) 10K type strain sequencing project: providing services to taxonomists for standard genome sequencing and annotation.</title>
        <authorList>
            <consortium name="The Broad Institute Genomics Platform"/>
            <consortium name="The Broad Institute Genome Sequencing Center for Infectious Disease"/>
            <person name="Wu L."/>
            <person name="Ma J."/>
        </authorList>
    </citation>
    <scope>NUCLEOTIDE SEQUENCE [LARGE SCALE GENOMIC DNA]</scope>
    <source>
        <strain evidence="4">CGMCC-1.15741</strain>
    </source>
</reference>